<dbReference type="Gene3D" id="3.60.130.30">
    <property type="match status" value="1"/>
</dbReference>
<feature type="region of interest" description="Disordered" evidence="1">
    <location>
        <begin position="1"/>
        <end position="105"/>
    </location>
</feature>
<organism evidence="2 3">
    <name type="scientific">Lentinus tigrinus ALCF2SS1-6</name>
    <dbReference type="NCBI Taxonomy" id="1328759"/>
    <lineage>
        <taxon>Eukaryota</taxon>
        <taxon>Fungi</taxon>
        <taxon>Dikarya</taxon>
        <taxon>Basidiomycota</taxon>
        <taxon>Agaricomycotina</taxon>
        <taxon>Agaricomycetes</taxon>
        <taxon>Polyporales</taxon>
        <taxon>Polyporaceae</taxon>
        <taxon>Lentinus</taxon>
    </lineage>
</organism>
<evidence type="ECO:0000256" key="1">
    <source>
        <dbReference type="SAM" id="MobiDB-lite"/>
    </source>
</evidence>
<gene>
    <name evidence="2" type="ORF">L227DRAFT_564369</name>
</gene>
<evidence type="ECO:0000313" key="3">
    <source>
        <dbReference type="Proteomes" id="UP000313359"/>
    </source>
</evidence>
<protein>
    <submittedName>
        <fullName evidence="2">Uncharacterized protein</fullName>
    </submittedName>
</protein>
<proteinExistence type="predicted"/>
<evidence type="ECO:0000313" key="2">
    <source>
        <dbReference type="EMBL" id="RPD58902.1"/>
    </source>
</evidence>
<reference evidence="2" key="1">
    <citation type="journal article" date="2018" name="Genome Biol. Evol.">
        <title>Genomics and development of Lentinus tigrinus, a white-rot wood-decaying mushroom with dimorphic fruiting bodies.</title>
        <authorList>
            <person name="Wu B."/>
            <person name="Xu Z."/>
            <person name="Knudson A."/>
            <person name="Carlson A."/>
            <person name="Chen N."/>
            <person name="Kovaka S."/>
            <person name="LaButti K."/>
            <person name="Lipzen A."/>
            <person name="Pennachio C."/>
            <person name="Riley R."/>
            <person name="Schakwitz W."/>
            <person name="Umezawa K."/>
            <person name="Ohm R.A."/>
            <person name="Grigoriev I.V."/>
            <person name="Nagy L.G."/>
            <person name="Gibbons J."/>
            <person name="Hibbett D."/>
        </authorList>
    </citation>
    <scope>NUCLEOTIDE SEQUENCE [LARGE SCALE GENOMIC DNA]</scope>
    <source>
        <strain evidence="2">ALCF2SS1-6</strain>
    </source>
</reference>
<keyword evidence="3" id="KW-1185">Reference proteome</keyword>
<dbReference type="EMBL" id="ML122272">
    <property type="protein sequence ID" value="RPD58902.1"/>
    <property type="molecule type" value="Genomic_DNA"/>
</dbReference>
<sequence>MEHTFALGLPPRPFASEDALQNLQRREGSKARRRNKTPSTRFSPYDREGVAQETNEPPAPAQIPAGGLADNPAPGCARGNVTAPASDHSASAVHETPSAASIPRPSPTVLAPLRVAPTNFANAGRVTPSCLIAPPALRLEAYSSASGISAEDVVWPNEALSALGPFPMWPPVPGRFQWSQWEREAFAEAAAYLGNKPRDRRGLVAAEMAVKDYHLDLQYSVEQFSDLTDLDELEDQINTARRLSNQRPWNRKSPQKRLMDIVCGYEKIAGKNVLKAQEPQNTVVFDSFSLQDAVQQKHTHPEKIEGPEDQDWIVWEGDGPRRGCSQDGYDVVYDFPCAIRGETLAQLEDAMLDWAAVAPVDIRGKNDRVSCYKEQFEIAGRTRLALLWHAIGHPKSKPVVCADVRKNGEAFEGAMKLLERLEVVSAYCMRTLLCIDPLQFGLLGQVYDYRISNYASQKAFAVLDKKMMWEGREIMFNRWSPRHWDSQDPPMSWACITYVGDFTGAYFEFPQLKLRVKLHPGDVVFFRGHDLLHGVPEWMTGQRHFLVHFTHQALWAEAGVTCASSRARGL</sequence>
<dbReference type="AlphaFoldDB" id="A0A5C2S5F1"/>
<dbReference type="Proteomes" id="UP000313359">
    <property type="component" value="Unassembled WGS sequence"/>
</dbReference>
<accession>A0A5C2S5F1</accession>
<name>A0A5C2S5F1_9APHY</name>
<dbReference type="OrthoDB" id="2749837at2759"/>